<dbReference type="AlphaFoldDB" id="A0A0C2S727"/>
<evidence type="ECO:0000313" key="2">
    <source>
        <dbReference type="Proteomes" id="UP000054549"/>
    </source>
</evidence>
<dbReference type="EMBL" id="KN818336">
    <property type="protein sequence ID" value="KIL58520.1"/>
    <property type="molecule type" value="Genomic_DNA"/>
</dbReference>
<evidence type="ECO:0000313" key="1">
    <source>
        <dbReference type="EMBL" id="KIL58520.1"/>
    </source>
</evidence>
<keyword evidence="2" id="KW-1185">Reference proteome</keyword>
<gene>
    <name evidence="1" type="ORF">M378DRAFT_170516</name>
</gene>
<protein>
    <submittedName>
        <fullName evidence="1">Uncharacterized protein</fullName>
    </submittedName>
</protein>
<accession>A0A0C2S727</accession>
<dbReference type="Proteomes" id="UP000054549">
    <property type="component" value="Unassembled WGS sequence"/>
</dbReference>
<name>A0A0C2S727_AMAMK</name>
<dbReference type="HOGENOM" id="CLU_2385670_0_0_1"/>
<proteinExistence type="predicted"/>
<dbReference type="InParanoid" id="A0A0C2S727"/>
<reference evidence="1 2" key="1">
    <citation type="submission" date="2014-04" db="EMBL/GenBank/DDBJ databases">
        <title>Evolutionary Origins and Diversification of the Mycorrhizal Mutualists.</title>
        <authorList>
            <consortium name="DOE Joint Genome Institute"/>
            <consortium name="Mycorrhizal Genomics Consortium"/>
            <person name="Kohler A."/>
            <person name="Kuo A."/>
            <person name="Nagy L.G."/>
            <person name="Floudas D."/>
            <person name="Copeland A."/>
            <person name="Barry K.W."/>
            <person name="Cichocki N."/>
            <person name="Veneault-Fourrey C."/>
            <person name="LaButti K."/>
            <person name="Lindquist E.A."/>
            <person name="Lipzen A."/>
            <person name="Lundell T."/>
            <person name="Morin E."/>
            <person name="Murat C."/>
            <person name="Riley R."/>
            <person name="Ohm R."/>
            <person name="Sun H."/>
            <person name="Tunlid A."/>
            <person name="Henrissat B."/>
            <person name="Grigoriev I.V."/>
            <person name="Hibbett D.S."/>
            <person name="Martin F."/>
        </authorList>
    </citation>
    <scope>NUCLEOTIDE SEQUENCE [LARGE SCALE GENOMIC DNA]</scope>
    <source>
        <strain evidence="1 2">Koide BX008</strain>
    </source>
</reference>
<organism evidence="1 2">
    <name type="scientific">Amanita muscaria (strain Koide BX008)</name>
    <dbReference type="NCBI Taxonomy" id="946122"/>
    <lineage>
        <taxon>Eukaryota</taxon>
        <taxon>Fungi</taxon>
        <taxon>Dikarya</taxon>
        <taxon>Basidiomycota</taxon>
        <taxon>Agaricomycotina</taxon>
        <taxon>Agaricomycetes</taxon>
        <taxon>Agaricomycetidae</taxon>
        <taxon>Agaricales</taxon>
        <taxon>Pluteineae</taxon>
        <taxon>Amanitaceae</taxon>
        <taxon>Amanita</taxon>
    </lineage>
</organism>
<sequence>MTRAKSDRAEKTPGYITWSKRRRLEAHTARRKKTVPPMRKYSQVVTMLAKNAAARKRESKLSGLQQHNTVALQDNMMIPECMIIASNAKSMHRL</sequence>